<dbReference type="Gene3D" id="3.30.70.790">
    <property type="entry name" value="UreE, C-terminal domain"/>
    <property type="match status" value="1"/>
</dbReference>
<protein>
    <submittedName>
        <fullName evidence="3">DUF2007 domain-containing protein</fullName>
    </submittedName>
</protein>
<dbReference type="Pfam" id="PF09413">
    <property type="entry name" value="DUF2007"/>
    <property type="match status" value="1"/>
</dbReference>
<proteinExistence type="predicted"/>
<dbReference type="SUPFAM" id="SSF54913">
    <property type="entry name" value="GlnB-like"/>
    <property type="match status" value="1"/>
</dbReference>
<organism evidence="3 4">
    <name type="scientific">Arachidicoccus ginsenosidivorans</name>
    <dbReference type="NCBI Taxonomy" id="496057"/>
    <lineage>
        <taxon>Bacteria</taxon>
        <taxon>Pseudomonadati</taxon>
        <taxon>Bacteroidota</taxon>
        <taxon>Chitinophagia</taxon>
        <taxon>Chitinophagales</taxon>
        <taxon>Chitinophagaceae</taxon>
        <taxon>Arachidicoccus</taxon>
    </lineage>
</organism>
<keyword evidence="4" id="KW-1185">Reference proteome</keyword>
<dbReference type="Proteomes" id="UP000321291">
    <property type="component" value="Chromosome"/>
</dbReference>
<dbReference type="OrthoDB" id="8480302at2"/>
<keyword evidence="1" id="KW-1133">Transmembrane helix</keyword>
<dbReference type="InterPro" id="IPR011322">
    <property type="entry name" value="N-reg_PII-like_a/b"/>
</dbReference>
<dbReference type="AlphaFoldDB" id="A0A5B8VQF3"/>
<feature type="transmembrane region" description="Helical" evidence="1">
    <location>
        <begin position="87"/>
        <end position="104"/>
    </location>
</feature>
<dbReference type="RefSeq" id="WP_146784915.1">
    <property type="nucleotide sequence ID" value="NZ_CP042434.1"/>
</dbReference>
<sequence length="109" mass="12200">MAALVTIYTSVSLSEIYIAQAKLEEAGIASFTRDERLHQTAPYLSSLTNGIQLQVTSSDIDEAIQVLQEAGILIPVVEKKDNFSKKLKWIFLIVLLVELVYLLIKHKVL</sequence>
<dbReference type="EMBL" id="CP042434">
    <property type="protein sequence ID" value="QEC73132.1"/>
    <property type="molecule type" value="Genomic_DNA"/>
</dbReference>
<evidence type="ECO:0000313" key="3">
    <source>
        <dbReference type="EMBL" id="QEC73132.1"/>
    </source>
</evidence>
<gene>
    <name evidence="3" type="ORF">FSB73_17045</name>
</gene>
<dbReference type="InterPro" id="IPR018551">
    <property type="entry name" value="DUF2007"/>
</dbReference>
<reference evidence="3 4" key="1">
    <citation type="journal article" date="2017" name="Int. J. Syst. Evol. Microbiol.">
        <title>Arachidicoccus ginsenosidivorans sp. nov., with ginsenoside-converting activity isolated from ginseng cultivating soil.</title>
        <authorList>
            <person name="Siddiqi M.Z."/>
            <person name="Aslam Z."/>
            <person name="Im W.T."/>
        </authorList>
    </citation>
    <scope>NUCLEOTIDE SEQUENCE [LARGE SCALE GENOMIC DNA]</scope>
    <source>
        <strain evidence="3 4">Gsoil 809</strain>
    </source>
</reference>
<name>A0A5B8VQF3_9BACT</name>
<accession>A0A5B8VQF3</accession>
<evidence type="ECO:0000256" key="1">
    <source>
        <dbReference type="SAM" id="Phobius"/>
    </source>
</evidence>
<evidence type="ECO:0000259" key="2">
    <source>
        <dbReference type="Pfam" id="PF09413"/>
    </source>
</evidence>
<dbReference type="KEGG" id="agi:FSB73_17045"/>
<evidence type="ECO:0000313" key="4">
    <source>
        <dbReference type="Proteomes" id="UP000321291"/>
    </source>
</evidence>
<feature type="domain" description="DUF2007" evidence="2">
    <location>
        <begin position="5"/>
        <end position="71"/>
    </location>
</feature>
<keyword evidence="1" id="KW-0472">Membrane</keyword>
<keyword evidence="1" id="KW-0812">Transmembrane</keyword>